<protein>
    <recommendedName>
        <fullName evidence="6">G protein-coupled receptor GPR1/2/3 C-terminal domain-containing protein</fullName>
    </recommendedName>
</protein>
<dbReference type="Proteomes" id="UP001302367">
    <property type="component" value="Chromosome 2"/>
</dbReference>
<evidence type="ECO:0000256" key="3">
    <source>
        <dbReference type="ARBA" id="ARBA00022989"/>
    </source>
</evidence>
<reference evidence="7 9" key="1">
    <citation type="submission" date="2015-10" db="EMBL/GenBank/DDBJ databases">
        <title>The cercosporin biosynthetic gene cluster was horizontally transferred to several fungal lineages and shown to be expanded in Cercospora beticola based on microsynteny with recipient genomes.</title>
        <authorList>
            <person name="De Jonge R."/>
            <person name="Ebert M.K."/>
            <person name="Suttle J.C."/>
            <person name="Jurick Ii W.M."/>
            <person name="Secor G.A."/>
            <person name="Thomma B.P."/>
            <person name="Van De Peer Y."/>
            <person name="Bolton M.D."/>
        </authorList>
    </citation>
    <scope>NUCLEOTIDE SEQUENCE [LARGE SCALE GENOMIC DNA]</scope>
    <source>
        <strain evidence="7 9">09-40</strain>
    </source>
</reference>
<evidence type="ECO:0000313" key="7">
    <source>
        <dbReference type="EMBL" id="PIB01830.1"/>
    </source>
</evidence>
<dbReference type="GO" id="GO:0005886">
    <property type="term" value="C:plasma membrane"/>
    <property type="evidence" value="ECO:0007669"/>
    <property type="project" value="TreeGrafter"/>
</dbReference>
<dbReference type="AlphaFoldDB" id="A0A2G5IAQ1"/>
<dbReference type="SUPFAM" id="SSF81321">
    <property type="entry name" value="Family A G protein-coupled receptor-like"/>
    <property type="match status" value="1"/>
</dbReference>
<keyword evidence="10" id="KW-1185">Reference proteome</keyword>
<dbReference type="PANTHER" id="PTHR23112">
    <property type="entry name" value="G PROTEIN-COUPLED RECEPTOR 157-RELATED"/>
    <property type="match status" value="1"/>
</dbReference>
<evidence type="ECO:0000313" key="8">
    <source>
        <dbReference type="EMBL" id="WPA97661.1"/>
    </source>
</evidence>
<dbReference type="EMBL" id="LKMD01000100">
    <property type="protein sequence ID" value="PIB01830.1"/>
    <property type="molecule type" value="Genomic_DNA"/>
</dbReference>
<dbReference type="GO" id="GO:0007189">
    <property type="term" value="P:adenylate cyclase-activating G protein-coupled receptor signaling pathway"/>
    <property type="evidence" value="ECO:0007669"/>
    <property type="project" value="TreeGrafter"/>
</dbReference>
<dbReference type="PANTHER" id="PTHR23112:SF37">
    <property type="entry name" value="G PROTEIN-COUPLED RECEPTOR GPR1"/>
    <property type="match status" value="1"/>
</dbReference>
<feature type="transmembrane region" description="Helical" evidence="5">
    <location>
        <begin position="196"/>
        <end position="221"/>
    </location>
</feature>
<evidence type="ECO:0000256" key="4">
    <source>
        <dbReference type="ARBA" id="ARBA00023136"/>
    </source>
</evidence>
<evidence type="ECO:0000259" key="6">
    <source>
        <dbReference type="Pfam" id="PF11970"/>
    </source>
</evidence>
<dbReference type="Pfam" id="PF11970">
    <property type="entry name" value="GPR_Gpa2_C"/>
    <property type="match status" value="1"/>
</dbReference>
<comment type="subcellular location">
    <subcellularLocation>
        <location evidence="1">Membrane</location>
        <topology evidence="1">Multi-pass membrane protein</topology>
    </subcellularLocation>
</comment>
<feature type="domain" description="G protein-coupled receptor GPR1/2/3 C-terminal" evidence="6">
    <location>
        <begin position="232"/>
        <end position="298"/>
    </location>
</feature>
<dbReference type="GO" id="GO:0004930">
    <property type="term" value="F:G protein-coupled receptor activity"/>
    <property type="evidence" value="ECO:0007669"/>
    <property type="project" value="TreeGrafter"/>
</dbReference>
<feature type="transmembrane region" description="Helical" evidence="5">
    <location>
        <begin position="31"/>
        <end position="58"/>
    </location>
</feature>
<evidence type="ECO:0000256" key="1">
    <source>
        <dbReference type="ARBA" id="ARBA00004141"/>
    </source>
</evidence>
<keyword evidence="2 5" id="KW-0812">Transmembrane</keyword>
<feature type="transmembrane region" description="Helical" evidence="5">
    <location>
        <begin position="267"/>
        <end position="287"/>
    </location>
</feature>
<feature type="transmembrane region" description="Helical" evidence="5">
    <location>
        <begin position="70"/>
        <end position="92"/>
    </location>
</feature>
<sequence>MDDGISSSPPHGMIKSPTTLDHLPSNLQNGLIAVSCLGILSLVCSAALCFHFLYRFFFWSKGPQVRANQFVVLIFNLILADIQQSVAFMMNIRWVTLRSIVSGSPECWAQGWFVSTGDLSSGIFTLAIAVHSLADIVFDYRVSKQAFRLILVALWTFNYACAGIGLALHPKDLYTRAGAWCWISFRYLNERFWLHYLWIIMAEFLTVVIYLLIFIILCFRVKSSYYITSTVQQRAQSAAKLIIAYPTIYVVCTLPLVIARLKTMAGVYVSYTEFCVAAAMITSCGWLDTLLYSLTRHNVIFGSEIANDRVRALDTFPASTSSNWRADRMFGTSTTIEATKKSRNKFRPPRAAFDEIPDYGGLLEKGSGDQHRPMSVKAETTVRIDIEQLDLGQMEMLRAEMDAIMADKGEGGNPDCIKRKLSFDSTSILNGEKGEEKAP</sequence>
<dbReference type="OrthoDB" id="100006at2759"/>
<evidence type="ECO:0000313" key="10">
    <source>
        <dbReference type="Proteomes" id="UP001302367"/>
    </source>
</evidence>
<keyword evidence="3 5" id="KW-1133">Transmembrane helix</keyword>
<dbReference type="Gene3D" id="1.20.1070.10">
    <property type="entry name" value="Rhodopsin 7-helix transmembrane proteins"/>
    <property type="match status" value="1"/>
</dbReference>
<feature type="transmembrane region" description="Helical" evidence="5">
    <location>
        <begin position="112"/>
        <end position="134"/>
    </location>
</feature>
<gene>
    <name evidence="7" type="ORF">CB0940_02198</name>
    <name evidence="8" type="ORF">RHO25_002272</name>
</gene>
<evidence type="ECO:0000256" key="2">
    <source>
        <dbReference type="ARBA" id="ARBA00022692"/>
    </source>
</evidence>
<dbReference type="InterPro" id="IPR022596">
    <property type="entry name" value="GPR1/2/3_C"/>
</dbReference>
<organism evidence="7 9">
    <name type="scientific">Cercospora beticola</name>
    <name type="common">Sugarbeet leaf spot fungus</name>
    <dbReference type="NCBI Taxonomy" id="122368"/>
    <lineage>
        <taxon>Eukaryota</taxon>
        <taxon>Fungi</taxon>
        <taxon>Dikarya</taxon>
        <taxon>Ascomycota</taxon>
        <taxon>Pezizomycotina</taxon>
        <taxon>Dothideomycetes</taxon>
        <taxon>Dothideomycetidae</taxon>
        <taxon>Mycosphaerellales</taxon>
        <taxon>Mycosphaerellaceae</taxon>
        <taxon>Cercospora</taxon>
    </lineage>
</organism>
<feature type="transmembrane region" description="Helical" evidence="5">
    <location>
        <begin position="242"/>
        <end position="261"/>
    </location>
</feature>
<dbReference type="Proteomes" id="UP000230605">
    <property type="component" value="Chromosome 1"/>
</dbReference>
<proteinExistence type="predicted"/>
<accession>A0A2G5IAQ1</accession>
<feature type="transmembrane region" description="Helical" evidence="5">
    <location>
        <begin position="146"/>
        <end position="168"/>
    </location>
</feature>
<evidence type="ECO:0000313" key="9">
    <source>
        <dbReference type="Proteomes" id="UP000230605"/>
    </source>
</evidence>
<dbReference type="EMBL" id="CP134185">
    <property type="protein sequence ID" value="WPA97661.1"/>
    <property type="molecule type" value="Genomic_DNA"/>
</dbReference>
<evidence type="ECO:0000256" key="5">
    <source>
        <dbReference type="SAM" id="Phobius"/>
    </source>
</evidence>
<reference evidence="8 10" key="2">
    <citation type="submission" date="2023-09" db="EMBL/GenBank/DDBJ databases">
        <title>Complete-Gapless Cercospora beticola genome.</title>
        <authorList>
            <person name="Wyatt N.A."/>
            <person name="Spanner R.E."/>
            <person name="Bolton M.D."/>
        </authorList>
    </citation>
    <scope>NUCLEOTIDE SEQUENCE [LARGE SCALE GENOMIC DNA]</scope>
    <source>
        <strain evidence="8">Cb09-40</strain>
    </source>
</reference>
<keyword evidence="4 5" id="KW-0472">Membrane</keyword>
<name>A0A2G5IAQ1_CERBT</name>